<dbReference type="NCBIfam" id="TIGR01664">
    <property type="entry name" value="DNA-3'-Pase"/>
    <property type="match status" value="1"/>
</dbReference>
<name>A0A077WJD1_9FUNG</name>
<dbReference type="SUPFAM" id="SSF52540">
    <property type="entry name" value="P-loop containing nucleoside triphosphate hydrolases"/>
    <property type="match status" value="1"/>
</dbReference>
<dbReference type="GO" id="GO:0003690">
    <property type="term" value="F:double-stranded DNA binding"/>
    <property type="evidence" value="ECO:0007669"/>
    <property type="project" value="TreeGrafter"/>
</dbReference>
<dbReference type="Gene3D" id="3.40.50.300">
    <property type="entry name" value="P-loop containing nucleotide triphosphate hydrolases"/>
    <property type="match status" value="1"/>
</dbReference>
<dbReference type="GO" id="GO:0046404">
    <property type="term" value="F:ATP-dependent polydeoxyribonucleotide 5'-hydroxyl-kinase activity"/>
    <property type="evidence" value="ECO:0007669"/>
    <property type="project" value="TreeGrafter"/>
</dbReference>
<dbReference type="GO" id="GO:0006281">
    <property type="term" value="P:DNA repair"/>
    <property type="evidence" value="ECO:0007669"/>
    <property type="project" value="TreeGrafter"/>
</dbReference>
<dbReference type="InterPro" id="IPR006549">
    <property type="entry name" value="HAD-SF_hydro_IIIA"/>
</dbReference>
<dbReference type="InterPro" id="IPR013954">
    <property type="entry name" value="PNK3P"/>
</dbReference>
<proteinExistence type="predicted"/>
<dbReference type="Pfam" id="PF08645">
    <property type="entry name" value="PNK3P"/>
    <property type="match status" value="1"/>
</dbReference>
<dbReference type="GO" id="GO:0046403">
    <property type="term" value="F:polynucleotide 3'-phosphatase activity"/>
    <property type="evidence" value="ECO:0007669"/>
    <property type="project" value="TreeGrafter"/>
</dbReference>
<dbReference type="InterPro" id="IPR006551">
    <property type="entry name" value="Polynucleotide_phosphatase"/>
</dbReference>
<protein>
    <recommendedName>
        <fullName evidence="2">Polynucleotide kinase 3'-phosphatase</fullName>
    </recommendedName>
</protein>
<evidence type="ECO:0008006" key="2">
    <source>
        <dbReference type="Google" id="ProtNLM"/>
    </source>
</evidence>
<dbReference type="InterPro" id="IPR027417">
    <property type="entry name" value="P-loop_NTPase"/>
</dbReference>
<sequence length="407" mass="46679">MKRQATQSTEPKKAMRIHPFFSQQRNPITWIQELPSVIIARTDTSEFKSSRIAAFDLDGTLIKTKSGRVHSKDSDDWQWWHKDIPMTMQRLQDDGYGIVIFSNQNGLNTDQRLKSFKTKIQDVLGQLSVNIWLMASLEKDQYRKPMTGMWEWFKTVANHGITVELDKSFYVGDAAGRPDQWKQGLKKDHSAADRKFAANTKLAFYTPEEYFLKEAPAQYSWGPFSPQEYLHHLPLFTPTSSPLVPLNPTTEVIILVGYPASGKSRFATTYLTPKGYVYVNQDTLKTKEKCIAACEKALKEKKPVIIDNTNPNVTSRAPYIKLAAEAGVPVRCFRFTADEHLARHNNMYRALHDTDSGRQVLSDVVFRTFKSRLQEPSESEGFSEIKHINFRFEGSSIEKAKWSKWLI</sequence>
<accession>A0A077WJD1</accession>
<gene>
    <name evidence="1" type="ORF">LRAMOSA01193</name>
</gene>
<dbReference type="FunFam" id="3.40.50.300:FF:000737">
    <property type="entry name" value="Bifunctional polynucleotide phosphatase/kinase"/>
    <property type="match status" value="1"/>
</dbReference>
<dbReference type="InterPro" id="IPR036412">
    <property type="entry name" value="HAD-like_sf"/>
</dbReference>
<dbReference type="PANTHER" id="PTHR12083">
    <property type="entry name" value="BIFUNCTIONAL POLYNUCLEOTIDE PHOSPHATASE/KINASE"/>
    <property type="match status" value="1"/>
</dbReference>
<reference evidence="1" key="1">
    <citation type="journal article" date="2014" name="Genome Announc.">
        <title>De novo whole-genome sequence and genome annotation of Lichtheimia ramosa.</title>
        <authorList>
            <person name="Linde J."/>
            <person name="Schwartze V."/>
            <person name="Binder U."/>
            <person name="Lass-Florl C."/>
            <person name="Voigt K."/>
            <person name="Horn F."/>
        </authorList>
    </citation>
    <scope>NUCLEOTIDE SEQUENCE</scope>
    <source>
        <strain evidence="1">JMRC FSU:6197</strain>
    </source>
</reference>
<dbReference type="InterPro" id="IPR023214">
    <property type="entry name" value="HAD_sf"/>
</dbReference>
<dbReference type="OrthoDB" id="19045at2759"/>
<dbReference type="CDD" id="cd01625">
    <property type="entry name" value="HAD_PNP"/>
    <property type="match status" value="1"/>
</dbReference>
<dbReference type="NCBIfam" id="TIGR01662">
    <property type="entry name" value="HAD-SF-IIIA"/>
    <property type="match status" value="1"/>
</dbReference>
<dbReference type="Pfam" id="PF13671">
    <property type="entry name" value="AAA_33"/>
    <property type="match status" value="1"/>
</dbReference>
<dbReference type="AlphaFoldDB" id="A0A077WJD1"/>
<dbReference type="PANTHER" id="PTHR12083:SF9">
    <property type="entry name" value="BIFUNCTIONAL POLYNUCLEOTIDE PHOSPHATASE_KINASE"/>
    <property type="match status" value="1"/>
</dbReference>
<dbReference type="SUPFAM" id="SSF56784">
    <property type="entry name" value="HAD-like"/>
    <property type="match status" value="1"/>
</dbReference>
<dbReference type="EMBL" id="LK023324">
    <property type="protein sequence ID" value="CDS07244.1"/>
    <property type="molecule type" value="Genomic_DNA"/>
</dbReference>
<organism evidence="1">
    <name type="scientific">Lichtheimia ramosa</name>
    <dbReference type="NCBI Taxonomy" id="688394"/>
    <lineage>
        <taxon>Eukaryota</taxon>
        <taxon>Fungi</taxon>
        <taxon>Fungi incertae sedis</taxon>
        <taxon>Mucoromycota</taxon>
        <taxon>Mucoromycotina</taxon>
        <taxon>Mucoromycetes</taxon>
        <taxon>Mucorales</taxon>
        <taxon>Lichtheimiaceae</taxon>
        <taxon>Lichtheimia</taxon>
    </lineage>
</organism>
<dbReference type="Gene3D" id="3.40.50.1000">
    <property type="entry name" value="HAD superfamily/HAD-like"/>
    <property type="match status" value="1"/>
</dbReference>
<dbReference type="FunFam" id="3.40.50.1000:FF:000078">
    <property type="entry name" value="Bifunctional polynucleotide phosphatase/kinase"/>
    <property type="match status" value="1"/>
</dbReference>
<evidence type="ECO:0000313" key="1">
    <source>
        <dbReference type="EMBL" id="CDS07244.1"/>
    </source>
</evidence>